<accession>A0ABD3CV57</accession>
<feature type="domain" description="Integrase catalytic" evidence="2">
    <location>
        <begin position="12"/>
        <end position="167"/>
    </location>
</feature>
<protein>
    <recommendedName>
        <fullName evidence="2">Integrase catalytic domain-containing protein</fullName>
    </recommendedName>
</protein>
<dbReference type="InterPro" id="IPR001584">
    <property type="entry name" value="Integrase_cat-core"/>
</dbReference>
<comment type="caution">
    <text evidence="3">The sequence shown here is derived from an EMBL/GenBank/DDBJ whole genome shotgun (WGS) entry which is preliminary data.</text>
</comment>
<dbReference type="PANTHER" id="PTHR47266">
    <property type="entry name" value="ENDONUCLEASE-RELATED"/>
    <property type="match status" value="1"/>
</dbReference>
<dbReference type="EMBL" id="JAVIJP010000029">
    <property type="protein sequence ID" value="KAL3633906.1"/>
    <property type="molecule type" value="Genomic_DNA"/>
</dbReference>
<dbReference type="SUPFAM" id="SSF53098">
    <property type="entry name" value="Ribonuclease H-like"/>
    <property type="match status" value="1"/>
</dbReference>
<evidence type="ECO:0000259" key="2">
    <source>
        <dbReference type="PROSITE" id="PS50994"/>
    </source>
</evidence>
<dbReference type="Proteomes" id="UP001632038">
    <property type="component" value="Unassembled WGS sequence"/>
</dbReference>
<evidence type="ECO:0000256" key="1">
    <source>
        <dbReference type="SAM" id="Coils"/>
    </source>
</evidence>
<dbReference type="Gene3D" id="3.30.420.10">
    <property type="entry name" value="Ribonuclease H-like superfamily/Ribonuclease H"/>
    <property type="match status" value="1"/>
</dbReference>
<evidence type="ECO:0000313" key="3">
    <source>
        <dbReference type="EMBL" id="KAL3633906.1"/>
    </source>
</evidence>
<feature type="coiled-coil region" evidence="1">
    <location>
        <begin position="189"/>
        <end position="220"/>
    </location>
</feature>
<dbReference type="Pfam" id="PF00665">
    <property type="entry name" value="rve"/>
    <property type="match status" value="1"/>
</dbReference>
<proteinExistence type="predicted"/>
<reference evidence="4" key="1">
    <citation type="journal article" date="2024" name="IScience">
        <title>Strigolactones Initiate the Formation of Haustorium-like Structures in Castilleja.</title>
        <authorList>
            <person name="Buerger M."/>
            <person name="Peterson D."/>
            <person name="Chory J."/>
        </authorList>
    </citation>
    <scope>NUCLEOTIDE SEQUENCE [LARGE SCALE GENOMIC DNA]</scope>
</reference>
<evidence type="ECO:0000313" key="4">
    <source>
        <dbReference type="Proteomes" id="UP001632038"/>
    </source>
</evidence>
<dbReference type="InterPro" id="IPR036397">
    <property type="entry name" value="RNaseH_sf"/>
</dbReference>
<gene>
    <name evidence="3" type="ORF">CASFOL_022668</name>
</gene>
<keyword evidence="1" id="KW-0175">Coiled coil</keyword>
<sequence>MMRAREKDGPFLESLPSPRLGDYSALEDWLGPRRLGLDCDPQRLVEAIPTRKNDAEVVVKFIRDNIFSRFGVPRVLISDGGKHFCNKLLDKALKTYGVVHKVSTPYHPQTAGQVETSNRQIKNILEKVVNPRRSDWSKKVNDALWALRTAYKTVLGTTPYRMVYGKTCHLPVEIEHKAFWAIKKLNFDLEKAGEERKLRIEELEELRNEAYENTRIYKERSKLVHDKKLRLKNLEVGMKALLYNSRIALFPGKLKSRWSGPYKVEKITPYGAVVLLDEERGETFTVNGHRVKPYQWSPIFDKEIVDLNDAPTNP</sequence>
<dbReference type="InterPro" id="IPR012337">
    <property type="entry name" value="RNaseH-like_sf"/>
</dbReference>
<dbReference type="PROSITE" id="PS50994">
    <property type="entry name" value="INTEGRASE"/>
    <property type="match status" value="1"/>
</dbReference>
<organism evidence="3 4">
    <name type="scientific">Castilleja foliolosa</name>
    <dbReference type="NCBI Taxonomy" id="1961234"/>
    <lineage>
        <taxon>Eukaryota</taxon>
        <taxon>Viridiplantae</taxon>
        <taxon>Streptophyta</taxon>
        <taxon>Embryophyta</taxon>
        <taxon>Tracheophyta</taxon>
        <taxon>Spermatophyta</taxon>
        <taxon>Magnoliopsida</taxon>
        <taxon>eudicotyledons</taxon>
        <taxon>Gunneridae</taxon>
        <taxon>Pentapetalae</taxon>
        <taxon>asterids</taxon>
        <taxon>lamiids</taxon>
        <taxon>Lamiales</taxon>
        <taxon>Orobanchaceae</taxon>
        <taxon>Pedicularideae</taxon>
        <taxon>Castillejinae</taxon>
        <taxon>Castilleja</taxon>
    </lineage>
</organism>
<name>A0ABD3CV57_9LAMI</name>
<dbReference type="InterPro" id="IPR052160">
    <property type="entry name" value="Gypsy_RT_Integrase-like"/>
</dbReference>
<dbReference type="AlphaFoldDB" id="A0ABD3CV57"/>
<keyword evidence="4" id="KW-1185">Reference proteome</keyword>